<feature type="domain" description="EamA" evidence="2">
    <location>
        <begin position="13"/>
        <end position="140"/>
    </location>
</feature>
<evidence type="ECO:0000313" key="3">
    <source>
        <dbReference type="EMBL" id="MEL0628833.1"/>
    </source>
</evidence>
<gene>
    <name evidence="3" type="ORF">V6256_04345</name>
</gene>
<feature type="transmembrane region" description="Helical" evidence="1">
    <location>
        <begin position="124"/>
        <end position="141"/>
    </location>
</feature>
<feature type="transmembrane region" description="Helical" evidence="1">
    <location>
        <begin position="215"/>
        <end position="237"/>
    </location>
</feature>
<feature type="transmembrane region" description="Helical" evidence="1">
    <location>
        <begin position="97"/>
        <end position="117"/>
    </location>
</feature>
<dbReference type="Proteomes" id="UP001369082">
    <property type="component" value="Unassembled WGS sequence"/>
</dbReference>
<reference evidence="3 4" key="1">
    <citation type="submission" date="2024-02" db="EMBL/GenBank/DDBJ databases">
        <title>Bacteria isolated from the canopy kelp, Nereocystis luetkeana.</title>
        <authorList>
            <person name="Pfister C.A."/>
            <person name="Younker I.T."/>
            <person name="Light S.H."/>
        </authorList>
    </citation>
    <scope>NUCLEOTIDE SEQUENCE [LARGE SCALE GENOMIC DNA]</scope>
    <source>
        <strain evidence="3 4">TI.1.05</strain>
    </source>
</reference>
<dbReference type="SUPFAM" id="SSF103481">
    <property type="entry name" value="Multidrug resistance efflux transporter EmrE"/>
    <property type="match status" value="2"/>
</dbReference>
<evidence type="ECO:0000256" key="1">
    <source>
        <dbReference type="SAM" id="Phobius"/>
    </source>
</evidence>
<evidence type="ECO:0000313" key="4">
    <source>
        <dbReference type="Proteomes" id="UP001369082"/>
    </source>
</evidence>
<keyword evidence="4" id="KW-1185">Reference proteome</keyword>
<comment type="caution">
    <text evidence="3">The sequence shown here is derived from an EMBL/GenBank/DDBJ whole genome shotgun (WGS) entry which is preliminary data.</text>
</comment>
<organism evidence="3 4">
    <name type="scientific">Psychromonas aquatilis</name>
    <dbReference type="NCBI Taxonomy" id="2005072"/>
    <lineage>
        <taxon>Bacteria</taxon>
        <taxon>Pseudomonadati</taxon>
        <taxon>Pseudomonadota</taxon>
        <taxon>Gammaproteobacteria</taxon>
        <taxon>Alteromonadales</taxon>
        <taxon>Psychromonadaceae</taxon>
        <taxon>Psychromonas</taxon>
    </lineage>
</organism>
<dbReference type="EMBL" id="JBAKAZ010000010">
    <property type="protein sequence ID" value="MEL0628833.1"/>
    <property type="molecule type" value="Genomic_DNA"/>
</dbReference>
<keyword evidence="1" id="KW-1133">Transmembrane helix</keyword>
<feature type="domain" description="EamA" evidence="2">
    <location>
        <begin position="152"/>
        <end position="283"/>
    </location>
</feature>
<name>A0ABU9GNE8_9GAMM</name>
<proteinExistence type="predicted"/>
<feature type="transmembrane region" description="Helical" evidence="1">
    <location>
        <begin position="184"/>
        <end position="203"/>
    </location>
</feature>
<accession>A0ABU9GNE8</accession>
<feature type="transmembrane region" description="Helical" evidence="1">
    <location>
        <begin position="41"/>
        <end position="61"/>
    </location>
</feature>
<protein>
    <submittedName>
        <fullName evidence="3">DMT family transporter</fullName>
    </submittedName>
</protein>
<dbReference type="InterPro" id="IPR037185">
    <property type="entry name" value="EmrE-like"/>
</dbReference>
<keyword evidence="1" id="KW-0812">Transmembrane</keyword>
<dbReference type="Pfam" id="PF00892">
    <property type="entry name" value="EamA"/>
    <property type="match status" value="2"/>
</dbReference>
<feature type="transmembrane region" description="Helical" evidence="1">
    <location>
        <begin position="73"/>
        <end position="91"/>
    </location>
</feature>
<feature type="transmembrane region" description="Helical" evidence="1">
    <location>
        <begin position="244"/>
        <end position="262"/>
    </location>
</feature>
<dbReference type="PANTHER" id="PTHR22911">
    <property type="entry name" value="ACYL-MALONYL CONDENSING ENZYME-RELATED"/>
    <property type="match status" value="1"/>
</dbReference>
<dbReference type="RefSeq" id="WP_341596890.1">
    <property type="nucleotide sequence ID" value="NZ_JBAKAZ010000010.1"/>
</dbReference>
<feature type="transmembrane region" description="Helical" evidence="1">
    <location>
        <begin position="153"/>
        <end position="172"/>
    </location>
</feature>
<sequence>MNKVGGITSKMNGSVLVLLAAVGFGFNPLFAQILFAQGMSVEVVTLCRFILPGVLLSFYLRTSMLLWPEVIRMLMLGFANALGVLAYFYALQTLTPATAILIYYTYPFFSLLIGVLIFKRSLSINALLSAFLVLIAASLVIEPSQLSVASTWALVGCFLAPMVFALQIQYLAKPKQHLTALSRMAWSTMGHLIVLIPLAVFASPEITLPEQINGWWALLGLAFIAAALPQYLFVIGALRTKPEVIVILGAVELVVAMLSSALFLGQALTRLDVTAMLLVIVALSIRETKTLPMVLEKDQKSPASSL</sequence>
<dbReference type="InterPro" id="IPR000620">
    <property type="entry name" value="EamA_dom"/>
</dbReference>
<keyword evidence="1" id="KW-0472">Membrane</keyword>
<evidence type="ECO:0000259" key="2">
    <source>
        <dbReference type="Pfam" id="PF00892"/>
    </source>
</evidence>